<evidence type="ECO:0000256" key="3">
    <source>
        <dbReference type="ARBA" id="ARBA00022553"/>
    </source>
</evidence>
<evidence type="ECO:0000256" key="5">
    <source>
        <dbReference type="ARBA" id="ARBA00022741"/>
    </source>
</evidence>
<comment type="catalytic activity">
    <reaction evidence="1">
        <text>ATP + protein L-histidine = ADP + protein N-phospho-L-histidine.</text>
        <dbReference type="EC" id="2.7.13.3"/>
    </reaction>
</comment>
<accession>A0A212KHQ8</accession>
<name>A0A212KHQ8_9PROT</name>
<evidence type="ECO:0000256" key="6">
    <source>
        <dbReference type="ARBA" id="ARBA00022777"/>
    </source>
</evidence>
<dbReference type="Pfam" id="PF08448">
    <property type="entry name" value="PAS_4"/>
    <property type="match status" value="1"/>
</dbReference>
<organism evidence="9">
    <name type="scientific">uncultured Alphaproteobacteria bacterium</name>
    <dbReference type="NCBI Taxonomy" id="91750"/>
    <lineage>
        <taxon>Bacteria</taxon>
        <taxon>Pseudomonadati</taxon>
        <taxon>Pseudomonadota</taxon>
        <taxon>Alphaproteobacteria</taxon>
        <taxon>environmental samples</taxon>
    </lineage>
</organism>
<protein>
    <recommendedName>
        <fullName evidence="2">histidine kinase</fullName>
        <ecNumber evidence="2">2.7.13.3</ecNumber>
    </recommendedName>
</protein>
<dbReference type="Gene3D" id="3.30.450.20">
    <property type="entry name" value="PAS domain"/>
    <property type="match status" value="1"/>
</dbReference>
<dbReference type="SMART" id="SM00911">
    <property type="entry name" value="HWE_HK"/>
    <property type="match status" value="1"/>
</dbReference>
<dbReference type="InterPro" id="IPR036890">
    <property type="entry name" value="HATPase_C_sf"/>
</dbReference>
<evidence type="ECO:0000256" key="7">
    <source>
        <dbReference type="ARBA" id="ARBA00022840"/>
    </source>
</evidence>
<dbReference type="SUPFAM" id="SSF55785">
    <property type="entry name" value="PYP-like sensor domain (PAS domain)"/>
    <property type="match status" value="1"/>
</dbReference>
<dbReference type="PANTHER" id="PTHR41523">
    <property type="entry name" value="TWO-COMPONENT SYSTEM SENSOR PROTEIN"/>
    <property type="match status" value="1"/>
</dbReference>
<dbReference type="InterPro" id="IPR011102">
    <property type="entry name" value="Sig_transdc_His_kinase_HWE"/>
</dbReference>
<dbReference type="EC" id="2.7.13.3" evidence="2"/>
<dbReference type="PANTHER" id="PTHR41523:SF7">
    <property type="entry name" value="HISTIDINE KINASE"/>
    <property type="match status" value="1"/>
</dbReference>
<dbReference type="GO" id="GO:0004673">
    <property type="term" value="F:protein histidine kinase activity"/>
    <property type="evidence" value="ECO:0007669"/>
    <property type="project" value="UniProtKB-EC"/>
</dbReference>
<keyword evidence="6 9" id="KW-0418">Kinase</keyword>
<dbReference type="EMBL" id="FLUO01000002">
    <property type="protein sequence ID" value="SBW11182.1"/>
    <property type="molecule type" value="Genomic_DNA"/>
</dbReference>
<dbReference type="NCBIfam" id="TIGR00229">
    <property type="entry name" value="sensory_box"/>
    <property type="match status" value="1"/>
</dbReference>
<feature type="domain" description="Signal transduction histidine kinase HWE region" evidence="8">
    <location>
        <begin position="208"/>
        <end position="290"/>
    </location>
</feature>
<evidence type="ECO:0000256" key="2">
    <source>
        <dbReference type="ARBA" id="ARBA00012438"/>
    </source>
</evidence>
<keyword evidence="5" id="KW-0547">Nucleotide-binding</keyword>
<dbReference type="GO" id="GO:0005524">
    <property type="term" value="F:ATP binding"/>
    <property type="evidence" value="ECO:0007669"/>
    <property type="project" value="UniProtKB-KW"/>
</dbReference>
<dbReference type="InterPro" id="IPR000014">
    <property type="entry name" value="PAS"/>
</dbReference>
<sequence>MNIETWGTPSGSDTDYLAALRAAGALGARVADHDWAATPIGAIGSWPEWLRAIVLTVLESPHPMTLRLLPDLTTIYNDALAPMLGRRAETALGRRFDEIWPELVDEITPLFRRVLAGERVWKENLPLRVTRNGFEELGHWTLAYSPVRDPAGRVAGILSVVTETTEQVKARAASEHANRSLAFEVENAMRALAARDAAEREQEILRHELIHRMKNMLAVITAMVGQSIRGSSSLEQAAQTTASRLAAYARVHDIFTEGAWSDAGLREVVEAALAPHADGLADRVTISGPELRFGAQHALAIALAIHELATNAVKYGALSTDHGRVAIRWESEGECFAFTWTETGAPPIGGTPHAGFGSTLTDRIVPTYFSGFADKTFGPGGLNYTLRGTIFGKPQ</sequence>
<keyword evidence="4" id="KW-0808">Transferase</keyword>
<dbReference type="Gene3D" id="3.30.565.10">
    <property type="entry name" value="Histidine kinase-like ATPase, C-terminal domain"/>
    <property type="match status" value="1"/>
</dbReference>
<evidence type="ECO:0000256" key="1">
    <source>
        <dbReference type="ARBA" id="ARBA00000085"/>
    </source>
</evidence>
<dbReference type="InterPro" id="IPR035965">
    <property type="entry name" value="PAS-like_dom_sf"/>
</dbReference>
<dbReference type="Pfam" id="PF07536">
    <property type="entry name" value="HWE_HK"/>
    <property type="match status" value="1"/>
</dbReference>
<evidence type="ECO:0000259" key="8">
    <source>
        <dbReference type="SMART" id="SM00911"/>
    </source>
</evidence>
<reference evidence="9" key="1">
    <citation type="submission" date="2016-04" db="EMBL/GenBank/DDBJ databases">
        <authorList>
            <person name="Evans L.H."/>
            <person name="Alamgir A."/>
            <person name="Owens N."/>
            <person name="Weber N.D."/>
            <person name="Virtaneva K."/>
            <person name="Barbian K."/>
            <person name="Babar A."/>
            <person name="Rosenke K."/>
        </authorList>
    </citation>
    <scope>NUCLEOTIDE SEQUENCE</scope>
    <source>
        <strain evidence="9">86</strain>
    </source>
</reference>
<dbReference type="AlphaFoldDB" id="A0A212KHQ8"/>
<keyword evidence="3" id="KW-0597">Phosphoprotein</keyword>
<dbReference type="SUPFAM" id="SSF55874">
    <property type="entry name" value="ATPase domain of HSP90 chaperone/DNA topoisomerase II/histidine kinase"/>
    <property type="match status" value="1"/>
</dbReference>
<evidence type="ECO:0000313" key="9">
    <source>
        <dbReference type="EMBL" id="SBW11182.1"/>
    </source>
</evidence>
<dbReference type="CDD" id="cd00130">
    <property type="entry name" value="PAS"/>
    <property type="match status" value="1"/>
</dbReference>
<gene>
    <name evidence="9" type="ORF">KL86APRO_20097</name>
</gene>
<evidence type="ECO:0000256" key="4">
    <source>
        <dbReference type="ARBA" id="ARBA00022679"/>
    </source>
</evidence>
<dbReference type="InterPro" id="IPR013656">
    <property type="entry name" value="PAS_4"/>
</dbReference>
<proteinExistence type="predicted"/>
<keyword evidence="7" id="KW-0067">ATP-binding</keyword>